<feature type="domain" description="AB hydrolase-1" evidence="1">
    <location>
        <begin position="32"/>
        <end position="263"/>
    </location>
</feature>
<accession>A0A919CIU8</accession>
<dbReference type="InterPro" id="IPR000073">
    <property type="entry name" value="AB_hydrolase_1"/>
</dbReference>
<dbReference type="Proteomes" id="UP000644693">
    <property type="component" value="Unassembled WGS sequence"/>
</dbReference>
<evidence type="ECO:0000259" key="1">
    <source>
        <dbReference type="Pfam" id="PF00561"/>
    </source>
</evidence>
<dbReference type="EMBL" id="BMYM01000001">
    <property type="protein sequence ID" value="GHD28185.1"/>
    <property type="molecule type" value="Genomic_DNA"/>
</dbReference>
<reference evidence="2" key="1">
    <citation type="journal article" date="2014" name="Int. J. Syst. Evol. Microbiol.">
        <title>Complete genome sequence of Corynebacterium casei LMG S-19264T (=DSM 44701T), isolated from a smear-ripened cheese.</title>
        <authorList>
            <consortium name="US DOE Joint Genome Institute (JGI-PGF)"/>
            <person name="Walter F."/>
            <person name="Albersmeier A."/>
            <person name="Kalinowski J."/>
            <person name="Ruckert C."/>
        </authorList>
    </citation>
    <scope>NUCLEOTIDE SEQUENCE</scope>
    <source>
        <strain evidence="2">KCTC 23430</strain>
    </source>
</reference>
<proteinExistence type="predicted"/>
<dbReference type="PRINTS" id="PR00412">
    <property type="entry name" value="EPOXHYDRLASE"/>
</dbReference>
<reference evidence="2" key="2">
    <citation type="submission" date="2020-09" db="EMBL/GenBank/DDBJ databases">
        <authorList>
            <person name="Sun Q."/>
            <person name="Kim S."/>
        </authorList>
    </citation>
    <scope>NUCLEOTIDE SEQUENCE</scope>
    <source>
        <strain evidence="2">KCTC 23430</strain>
    </source>
</reference>
<name>A0A919CIU8_9GAMM</name>
<dbReference type="Pfam" id="PF00561">
    <property type="entry name" value="Abhydrolase_1"/>
    <property type="match status" value="1"/>
</dbReference>
<comment type="caution">
    <text evidence="2">The sequence shown here is derived from an EMBL/GenBank/DDBJ whole genome shotgun (WGS) entry which is preliminary data.</text>
</comment>
<evidence type="ECO:0000313" key="2">
    <source>
        <dbReference type="EMBL" id="GHD28185.1"/>
    </source>
</evidence>
<protein>
    <submittedName>
        <fullName evidence="2">2-hydroxy-6-oxononadienedioate/2-hydroxy-6-oxononatrienedioate hydrolase</fullName>
    </submittedName>
</protein>
<dbReference type="PANTHER" id="PTHR43798">
    <property type="entry name" value="MONOACYLGLYCEROL LIPASE"/>
    <property type="match status" value="1"/>
</dbReference>
<keyword evidence="2" id="KW-0378">Hydrolase</keyword>
<evidence type="ECO:0000313" key="3">
    <source>
        <dbReference type="Proteomes" id="UP000644693"/>
    </source>
</evidence>
<dbReference type="InterPro" id="IPR000639">
    <property type="entry name" value="Epox_hydrolase-like"/>
</dbReference>
<dbReference type="AlphaFoldDB" id="A0A919CIU8"/>
<dbReference type="PRINTS" id="PR00111">
    <property type="entry name" value="ABHYDROLASE"/>
</dbReference>
<dbReference type="InterPro" id="IPR050266">
    <property type="entry name" value="AB_hydrolase_sf"/>
</dbReference>
<dbReference type="InterPro" id="IPR029058">
    <property type="entry name" value="AB_hydrolase_fold"/>
</dbReference>
<gene>
    <name evidence="2" type="primary">mhpC</name>
    <name evidence="2" type="ORF">GCM10007053_07320</name>
</gene>
<dbReference type="SUPFAM" id="SSF53474">
    <property type="entry name" value="alpha/beta-Hydrolases"/>
    <property type="match status" value="1"/>
</dbReference>
<organism evidence="2 3">
    <name type="scientific">Parahalioglobus pacificus</name>
    <dbReference type="NCBI Taxonomy" id="930806"/>
    <lineage>
        <taxon>Bacteria</taxon>
        <taxon>Pseudomonadati</taxon>
        <taxon>Pseudomonadota</taxon>
        <taxon>Gammaproteobacteria</taxon>
        <taxon>Cellvibrionales</taxon>
        <taxon>Halieaceae</taxon>
        <taxon>Parahalioglobus</taxon>
    </lineage>
</organism>
<sequence length="278" mass="30648">MTTMNGLLPEDQYAECANGYRIHYIDQGEGDVVLFLHGSGPGASGHSNFKGNYPALVEAGYRCIVPDHIGYGFSDKPDDRDHPLDFFVECMIQTLDCAGVEKCTIVGNSLGGAVALGMALDYPERVEKLILMAPGGLSELAEYQQMPGMQKVFAVFGSGEPVTPAVMKDLFATGLMHNPEHATDELVAERMQIMGIMNGHVMATMQVPVLTERLQEIDCPVLGFWGLNEKMMPENGIMAMANNLKHLRFVLVAECGHWVMVEHEDMFNRYCLDFLTHG</sequence>
<dbReference type="Gene3D" id="3.40.50.1820">
    <property type="entry name" value="alpha/beta hydrolase"/>
    <property type="match status" value="1"/>
</dbReference>
<keyword evidence="3" id="KW-1185">Reference proteome</keyword>
<dbReference type="GO" id="GO:0016787">
    <property type="term" value="F:hydrolase activity"/>
    <property type="evidence" value="ECO:0007669"/>
    <property type="project" value="UniProtKB-KW"/>
</dbReference>